<accession>A0A5M6D1C5</accession>
<feature type="transmembrane region" description="Helical" evidence="2">
    <location>
        <begin position="206"/>
        <end position="228"/>
    </location>
</feature>
<keyword evidence="2" id="KW-1133">Transmembrane helix</keyword>
<evidence type="ECO:0000313" key="3">
    <source>
        <dbReference type="EMBL" id="KAA5539429.1"/>
    </source>
</evidence>
<gene>
    <name evidence="3" type="ORF">FYK55_24140</name>
</gene>
<reference evidence="3 4" key="1">
    <citation type="submission" date="2019-08" db="EMBL/GenBank/DDBJ databases">
        <authorList>
            <person name="Dhanesh K."/>
            <person name="Kumar G."/>
            <person name="Sasikala C."/>
            <person name="Venkata Ramana C."/>
        </authorList>
    </citation>
    <scope>NUCLEOTIDE SEQUENCE [LARGE SCALE GENOMIC DNA]</scope>
    <source>
        <strain evidence="3 4">JC645</strain>
    </source>
</reference>
<feature type="transmembrane region" description="Helical" evidence="2">
    <location>
        <begin position="73"/>
        <end position="90"/>
    </location>
</feature>
<name>A0A5M6D1C5_9BACT</name>
<dbReference type="AlphaFoldDB" id="A0A5M6D1C5"/>
<feature type="transmembrane region" description="Helical" evidence="2">
    <location>
        <begin position="140"/>
        <end position="160"/>
    </location>
</feature>
<keyword evidence="2" id="KW-0812">Transmembrane</keyword>
<comment type="caution">
    <text evidence="3">The sequence shown here is derived from an EMBL/GenBank/DDBJ whole genome shotgun (WGS) entry which is preliminary data.</text>
</comment>
<proteinExistence type="predicted"/>
<organism evidence="3 4">
    <name type="scientific">Roseiconus nitratireducens</name>
    <dbReference type="NCBI Taxonomy" id="2605748"/>
    <lineage>
        <taxon>Bacteria</taxon>
        <taxon>Pseudomonadati</taxon>
        <taxon>Planctomycetota</taxon>
        <taxon>Planctomycetia</taxon>
        <taxon>Pirellulales</taxon>
        <taxon>Pirellulaceae</taxon>
        <taxon>Roseiconus</taxon>
    </lineage>
</organism>
<keyword evidence="2" id="KW-0472">Membrane</keyword>
<feature type="region of interest" description="Disordered" evidence="1">
    <location>
        <begin position="1"/>
        <end position="34"/>
    </location>
</feature>
<dbReference type="EMBL" id="VWOX01000019">
    <property type="protein sequence ID" value="KAA5539429.1"/>
    <property type="molecule type" value="Genomic_DNA"/>
</dbReference>
<protein>
    <submittedName>
        <fullName evidence="3">Uncharacterized protein</fullName>
    </submittedName>
</protein>
<dbReference type="Proteomes" id="UP000324479">
    <property type="component" value="Unassembled WGS sequence"/>
</dbReference>
<feature type="transmembrane region" description="Helical" evidence="2">
    <location>
        <begin position="172"/>
        <end position="194"/>
    </location>
</feature>
<evidence type="ECO:0000256" key="1">
    <source>
        <dbReference type="SAM" id="MobiDB-lite"/>
    </source>
</evidence>
<sequence length="244" mass="26797">MDDANPNPYQAPATDTPTEDPGWGDLPGERPLQNSDRSWVGQVARGGNWMFTGLLLGFSADIFAGWIPSLAPVIKFIPSAIYFLGIWMLTSPEPGKRVAGWAMRAPTRGMNTLSMLSSCVLVWLDYFPTIDSNWLRGLGMLFSGAALVPTAFYFSALFARVPNLALAKQSRLVFLALAIVLLGAGLLSMLFASNPWLISESNSKSLLLPLSVVLILSTMALVLWRLWLLSQFVKALHRLRERVG</sequence>
<dbReference type="RefSeq" id="WP_150079204.1">
    <property type="nucleotide sequence ID" value="NZ_VWOX01000019.1"/>
</dbReference>
<feature type="transmembrane region" description="Helical" evidence="2">
    <location>
        <begin position="110"/>
        <end position="128"/>
    </location>
</feature>
<evidence type="ECO:0000256" key="2">
    <source>
        <dbReference type="SAM" id="Phobius"/>
    </source>
</evidence>
<evidence type="ECO:0000313" key="4">
    <source>
        <dbReference type="Proteomes" id="UP000324479"/>
    </source>
</evidence>
<keyword evidence="4" id="KW-1185">Reference proteome</keyword>